<proteinExistence type="predicted"/>
<protein>
    <submittedName>
        <fullName evidence="1">Uncharacterized protein</fullName>
    </submittedName>
</protein>
<dbReference type="EMBL" id="FWWZ01000001">
    <property type="protein sequence ID" value="SMC08426.1"/>
    <property type="molecule type" value="Genomic_DNA"/>
</dbReference>
<name>A0A1W1WQA6_9BACT</name>
<dbReference type="Proteomes" id="UP000192602">
    <property type="component" value="Unassembled WGS sequence"/>
</dbReference>
<dbReference type="AlphaFoldDB" id="A0A1W1WQA6"/>
<accession>A0A1W1WQA6</accession>
<sequence>MTIYFYAQTDNRTGLDRLRRTVALLKEFSEFDTYLMTTEFRSATYAKRVLGAKKAVGIEDFRNIGTICERGDIIIYDSDEHNPTIHQEMIQYFGKFFRISYDPDVLPIEGEFLISPHKVGERIINGILIDRDYFGEFMKEKRVFFYGDSDYEKKIVSLSKDLKEFELDLLEGFYFFVDISEKVKYYFKNIYDAEDYPEILQSAALFISHSAQSALEAAATGAKTIYFGQDEAYEQILQRAGVVHIGDFSKIRLQEAILQNQLPKTDFLRNSSVEKVAKEIKSLIKSNC</sequence>
<evidence type="ECO:0000313" key="1">
    <source>
        <dbReference type="EMBL" id="SMC08426.1"/>
    </source>
</evidence>
<dbReference type="RefSeq" id="WP_084274713.1">
    <property type="nucleotide sequence ID" value="NZ_AP026671.1"/>
</dbReference>
<dbReference type="OrthoDB" id="5342741at2"/>
<keyword evidence="2" id="KW-1185">Reference proteome</keyword>
<evidence type="ECO:0000313" key="2">
    <source>
        <dbReference type="Proteomes" id="UP000192602"/>
    </source>
</evidence>
<organism evidence="1 2">
    <name type="scientific">Nitratiruptor tergarcus DSM 16512</name>
    <dbReference type="NCBI Taxonomy" id="1069081"/>
    <lineage>
        <taxon>Bacteria</taxon>
        <taxon>Pseudomonadati</taxon>
        <taxon>Campylobacterota</taxon>
        <taxon>Epsilonproteobacteria</taxon>
        <taxon>Nautiliales</taxon>
        <taxon>Nitratiruptoraceae</taxon>
        <taxon>Nitratiruptor</taxon>
    </lineage>
</organism>
<reference evidence="2" key="1">
    <citation type="submission" date="2017-04" db="EMBL/GenBank/DDBJ databases">
        <authorList>
            <person name="Varghese N."/>
            <person name="Submissions S."/>
        </authorList>
    </citation>
    <scope>NUCLEOTIDE SEQUENCE [LARGE SCALE GENOMIC DNA]</scope>
    <source>
        <strain evidence="2">DSM 16512</strain>
    </source>
</reference>
<dbReference type="STRING" id="1069081.SAMN05660197_0178"/>
<gene>
    <name evidence="1" type="ORF">SAMN05660197_0178</name>
</gene>